<accession>A0A2M7G9I0</accession>
<name>A0A2M7G9I0_9BACT</name>
<dbReference type="Proteomes" id="UP000231019">
    <property type="component" value="Unassembled WGS sequence"/>
</dbReference>
<evidence type="ECO:0000313" key="2">
    <source>
        <dbReference type="Proteomes" id="UP000231019"/>
    </source>
</evidence>
<sequence length="85" mass="9723">MAHHVFITPEGFRFFVRNRSLFWLDQVPETLETPNPIELTEMLFGWFCAENNLSIRNGEAGDLLLAEAFTELLGGRKLKQDLQAA</sequence>
<dbReference type="EMBL" id="PFFQ01000012">
    <property type="protein sequence ID" value="PIW18524.1"/>
    <property type="molecule type" value="Genomic_DNA"/>
</dbReference>
<comment type="caution">
    <text evidence="1">The sequence shown here is derived from an EMBL/GenBank/DDBJ whole genome shotgun (WGS) entry which is preliminary data.</text>
</comment>
<protein>
    <submittedName>
        <fullName evidence="1">Uncharacterized protein</fullName>
    </submittedName>
</protein>
<gene>
    <name evidence="1" type="ORF">COW36_04320</name>
</gene>
<proteinExistence type="predicted"/>
<dbReference type="AlphaFoldDB" id="A0A2M7G9I0"/>
<reference evidence="1 2" key="1">
    <citation type="submission" date="2017-09" db="EMBL/GenBank/DDBJ databases">
        <title>Depth-based differentiation of microbial function through sediment-hosted aquifers and enrichment of novel symbionts in the deep terrestrial subsurface.</title>
        <authorList>
            <person name="Probst A.J."/>
            <person name="Ladd B."/>
            <person name="Jarett J.K."/>
            <person name="Geller-Mcgrath D.E."/>
            <person name="Sieber C.M."/>
            <person name="Emerson J.B."/>
            <person name="Anantharaman K."/>
            <person name="Thomas B.C."/>
            <person name="Malmstrom R."/>
            <person name="Stieglmeier M."/>
            <person name="Klingl A."/>
            <person name="Woyke T."/>
            <person name="Ryan C.M."/>
            <person name="Banfield J.F."/>
        </authorList>
    </citation>
    <scope>NUCLEOTIDE SEQUENCE [LARGE SCALE GENOMIC DNA]</scope>
    <source>
        <strain evidence="1">CG17_big_fil_post_rev_8_21_14_2_50_48_46</strain>
    </source>
</reference>
<organism evidence="1 2">
    <name type="scientific">bacterium (Candidatus Blackallbacteria) CG17_big_fil_post_rev_8_21_14_2_50_48_46</name>
    <dbReference type="NCBI Taxonomy" id="2014261"/>
    <lineage>
        <taxon>Bacteria</taxon>
        <taxon>Candidatus Blackallbacteria</taxon>
    </lineage>
</organism>
<evidence type="ECO:0000313" key="1">
    <source>
        <dbReference type="EMBL" id="PIW18524.1"/>
    </source>
</evidence>